<protein>
    <submittedName>
        <fullName evidence="2">Phosphate transporter PhoU</fullName>
    </submittedName>
</protein>
<dbReference type="Gene3D" id="1.20.58.220">
    <property type="entry name" value="Phosphate transport system protein phou homolog 2, domain 2"/>
    <property type="match status" value="1"/>
</dbReference>
<proteinExistence type="predicted"/>
<dbReference type="EMBL" id="CP008887">
    <property type="protein sequence ID" value="AIU69303.1"/>
    <property type="molecule type" value="Genomic_DNA"/>
</dbReference>
<dbReference type="Pfam" id="PF01895">
    <property type="entry name" value="PhoU"/>
    <property type="match status" value="1"/>
</dbReference>
<dbReference type="Proteomes" id="UP000029980">
    <property type="component" value="Chromosome"/>
</dbReference>
<dbReference type="STRING" id="1505907.TEU_02515"/>
<dbReference type="HOGENOM" id="CLU_1472139_0_0_2"/>
<feature type="domain" description="PhoU" evidence="1">
    <location>
        <begin position="22"/>
        <end position="93"/>
    </location>
</feature>
<sequence length="201" mass="23188">MKWKAMEKARNLLEELGGTVLTAMETLEREAKENEPGEVEELFWEAVDLRMKLNDVLIEILLRYQPLARELRFVRSALDSSYDLYRIARHLSRMEALLFIGSPECARDVAVGGMNLIRPWLTIGLEALTRGRPYPVEELPFLESSFEDFWNENVKTESPTAMGMLMHCEGIYNHTKDILRSALYYLEGSKGLERTPILFIS</sequence>
<name>A0A097QS56_9EURY</name>
<organism evidence="2 3">
    <name type="scientific">Thermococcus eurythermalis</name>
    <dbReference type="NCBI Taxonomy" id="1505907"/>
    <lineage>
        <taxon>Archaea</taxon>
        <taxon>Methanobacteriati</taxon>
        <taxon>Methanobacteriota</taxon>
        <taxon>Thermococci</taxon>
        <taxon>Thermococcales</taxon>
        <taxon>Thermococcaceae</taxon>
        <taxon>Thermococcus</taxon>
    </lineage>
</organism>
<evidence type="ECO:0000259" key="1">
    <source>
        <dbReference type="Pfam" id="PF01895"/>
    </source>
</evidence>
<dbReference type="RefSeq" id="WP_050002283.1">
    <property type="nucleotide sequence ID" value="NZ_CP008887.1"/>
</dbReference>
<dbReference type="AlphaFoldDB" id="A0A097QS56"/>
<dbReference type="OrthoDB" id="99617at2157"/>
<evidence type="ECO:0000313" key="2">
    <source>
        <dbReference type="EMBL" id="AIU69303.1"/>
    </source>
</evidence>
<accession>A0A097QS56</accession>
<gene>
    <name evidence="2" type="ORF">TEU_02515</name>
</gene>
<dbReference type="InterPro" id="IPR038078">
    <property type="entry name" value="PhoU-like_sf"/>
</dbReference>
<dbReference type="KEGG" id="teu:TEU_02515"/>
<dbReference type="GeneID" id="25152306"/>
<evidence type="ECO:0000313" key="3">
    <source>
        <dbReference type="Proteomes" id="UP000029980"/>
    </source>
</evidence>
<dbReference type="SUPFAM" id="SSF109755">
    <property type="entry name" value="PhoU-like"/>
    <property type="match status" value="1"/>
</dbReference>
<reference evidence="2 3" key="1">
    <citation type="journal article" date="2015" name="Int. J. Syst. Evol. Microbiol.">
        <title>Thermococcus eurythermalis sp. nov., a conditional piezophilic hyperthermophilic archaeon with a wide temperature range isolated from an oil-immersed chimney in the Guaymas Basin.</title>
        <authorList>
            <person name="Zhao W."/>
            <person name="Zeng X."/>
            <person name="Xiao X."/>
        </authorList>
    </citation>
    <scope>NUCLEOTIDE SEQUENCE [LARGE SCALE GENOMIC DNA]</scope>
    <source>
        <strain evidence="2 3">A501</strain>
    </source>
</reference>
<dbReference type="InterPro" id="IPR026022">
    <property type="entry name" value="PhoU_dom"/>
</dbReference>
<keyword evidence="3" id="KW-1185">Reference proteome</keyword>